<evidence type="ECO:0000256" key="1">
    <source>
        <dbReference type="ARBA" id="ARBA00006336"/>
    </source>
</evidence>
<feature type="domain" description="Isochorismatase-like" evidence="3">
    <location>
        <begin position="20"/>
        <end position="157"/>
    </location>
</feature>
<dbReference type="InterPro" id="IPR000868">
    <property type="entry name" value="Isochorismatase-like_dom"/>
</dbReference>
<dbReference type="PANTHER" id="PTHR43540">
    <property type="entry name" value="PEROXYUREIDOACRYLATE/UREIDOACRYLATE AMIDOHYDROLASE-RELATED"/>
    <property type="match status" value="1"/>
</dbReference>
<evidence type="ECO:0000256" key="2">
    <source>
        <dbReference type="ARBA" id="ARBA00022801"/>
    </source>
</evidence>
<keyword evidence="2 4" id="KW-0378">Hydrolase</keyword>
<reference evidence="4 5" key="1">
    <citation type="submission" date="2014-01" db="EMBL/GenBank/DDBJ databases">
        <title>Draft genome sequencing of Bacillus alcalophilus CGMCC 1.3604.</title>
        <authorList>
            <person name="Yang J."/>
            <person name="Diao L."/>
            <person name="Yang S."/>
        </authorList>
    </citation>
    <scope>NUCLEOTIDE SEQUENCE [LARGE SCALE GENOMIC DNA]</scope>
    <source>
        <strain evidence="4 5">CGMCC 1.3604</strain>
    </source>
</reference>
<evidence type="ECO:0000313" key="5">
    <source>
        <dbReference type="Proteomes" id="UP000297014"/>
    </source>
</evidence>
<comment type="similarity">
    <text evidence="1">Belongs to the isochorismatase family.</text>
</comment>
<dbReference type="InterPro" id="IPR036380">
    <property type="entry name" value="Isochorismatase-like_sf"/>
</dbReference>
<comment type="caution">
    <text evidence="4">The sequence shown here is derived from an EMBL/GenBank/DDBJ whole genome shotgun (WGS) entry which is preliminary data.</text>
</comment>
<dbReference type="OrthoDB" id="4305745at2"/>
<dbReference type="InterPro" id="IPR050272">
    <property type="entry name" value="Isochorismatase-like_hydrls"/>
</dbReference>
<name>A0A4S4JZ31_ALKAL</name>
<dbReference type="AlphaFoldDB" id="A0A4S4JZ31"/>
<dbReference type="GO" id="GO:0016787">
    <property type="term" value="F:hydrolase activity"/>
    <property type="evidence" value="ECO:0007669"/>
    <property type="project" value="UniProtKB-KW"/>
</dbReference>
<dbReference type="CDD" id="cd00431">
    <property type="entry name" value="cysteine_hydrolases"/>
    <property type="match status" value="1"/>
</dbReference>
<protein>
    <submittedName>
        <fullName evidence="4">Isochorismatase hydrolase</fullName>
    </submittedName>
</protein>
<organism evidence="4 5">
    <name type="scientific">Alkalihalobacillus alcalophilus ATCC 27647 = CGMCC 1.3604</name>
    <dbReference type="NCBI Taxonomy" id="1218173"/>
    <lineage>
        <taxon>Bacteria</taxon>
        <taxon>Bacillati</taxon>
        <taxon>Bacillota</taxon>
        <taxon>Bacilli</taxon>
        <taxon>Bacillales</taxon>
        <taxon>Bacillaceae</taxon>
        <taxon>Alkalihalobacillus</taxon>
    </lineage>
</organism>
<dbReference type="EMBL" id="JALP01000294">
    <property type="protein sequence ID" value="THG88909.1"/>
    <property type="molecule type" value="Genomic_DNA"/>
</dbReference>
<evidence type="ECO:0000259" key="3">
    <source>
        <dbReference type="Pfam" id="PF00857"/>
    </source>
</evidence>
<proteinExistence type="inferred from homology"/>
<evidence type="ECO:0000313" key="4">
    <source>
        <dbReference type="EMBL" id="THG88909.1"/>
    </source>
</evidence>
<dbReference type="SUPFAM" id="SSF52499">
    <property type="entry name" value="Isochorismatase-like hydrolases"/>
    <property type="match status" value="1"/>
</dbReference>
<gene>
    <name evidence="4" type="ORF">AJ85_20645</name>
</gene>
<accession>A0A4S4JZ31</accession>
<dbReference type="RefSeq" id="WP_003322724.1">
    <property type="nucleotide sequence ID" value="NZ_ALPT02000107.1"/>
</dbReference>
<sequence length="173" mass="19639">MINDLEFESGDQLLKYALPAAHAIKKMKEKVKAEGFPVIYINDNYGQWQSDFRHLVRHCIDGDSRGKALAELLKPDEDDYFVLKPQFSGFFGTPLNILLEHLGVDTLILTGVAGNMCVQFTANDAYMYHYKLYIPSDCIASADKKENDLAIETMRQVNKADVRPSTDFSLKHF</sequence>
<dbReference type="Proteomes" id="UP000297014">
    <property type="component" value="Unassembled WGS sequence"/>
</dbReference>
<dbReference type="Pfam" id="PF00857">
    <property type="entry name" value="Isochorismatase"/>
    <property type="match status" value="1"/>
</dbReference>
<dbReference type="PANTHER" id="PTHR43540:SF6">
    <property type="entry name" value="ISOCHORISMATASE-LIKE DOMAIN-CONTAINING PROTEIN"/>
    <property type="match status" value="1"/>
</dbReference>
<dbReference type="Gene3D" id="3.40.50.850">
    <property type="entry name" value="Isochorismatase-like"/>
    <property type="match status" value="1"/>
</dbReference>